<gene>
    <name evidence="2" type="ORF">ACFSUO_14075</name>
</gene>
<dbReference type="EMBL" id="JBHUNA010000037">
    <property type="protein sequence ID" value="MFD2762082.1"/>
    <property type="molecule type" value="Genomic_DNA"/>
</dbReference>
<evidence type="ECO:0000313" key="3">
    <source>
        <dbReference type="Proteomes" id="UP001597502"/>
    </source>
</evidence>
<proteinExistence type="predicted"/>
<feature type="transmembrane region" description="Helical" evidence="1">
    <location>
        <begin position="102"/>
        <end position="120"/>
    </location>
</feature>
<comment type="caution">
    <text evidence="2">The sequence shown here is derived from an EMBL/GenBank/DDBJ whole genome shotgun (WGS) entry which is preliminary data.</text>
</comment>
<feature type="transmembrane region" description="Helical" evidence="1">
    <location>
        <begin position="132"/>
        <end position="151"/>
    </location>
</feature>
<feature type="transmembrane region" description="Helical" evidence="1">
    <location>
        <begin position="7"/>
        <end position="27"/>
    </location>
</feature>
<dbReference type="RefSeq" id="WP_382395231.1">
    <property type="nucleotide sequence ID" value="NZ_JBHUNA010000037.1"/>
</dbReference>
<evidence type="ECO:0000313" key="2">
    <source>
        <dbReference type="EMBL" id="MFD2762082.1"/>
    </source>
</evidence>
<keyword evidence="1" id="KW-0472">Membrane</keyword>
<keyword evidence="1" id="KW-0812">Transmembrane</keyword>
<dbReference type="Pfam" id="PF14154">
    <property type="entry name" value="DUF4306"/>
    <property type="match status" value="1"/>
</dbReference>
<accession>A0ABW5VBP2</accession>
<dbReference type="InterPro" id="IPR025440">
    <property type="entry name" value="DUF4306"/>
</dbReference>
<keyword evidence="3" id="KW-1185">Reference proteome</keyword>
<feature type="transmembrane region" description="Helical" evidence="1">
    <location>
        <begin position="75"/>
        <end position="95"/>
    </location>
</feature>
<keyword evidence="1" id="KW-1133">Transmembrane helix</keyword>
<protein>
    <submittedName>
        <fullName evidence="2">YjdJ family protein</fullName>
    </submittedName>
</protein>
<sequence>MLKVFRFLPQAGVASILLLFSTVAAWYEGSAILNDPWEWKYSTPFSQLLYGEIQSSNQILQLDHFIYAAKFQPTFPVIMIISSLYLFILTGYHFLRRQHRLFTYYLSFLGGGLFLLSYFSFNSPTPGGQILFYIWVLSGGVCTITAVLFYFRMLNRNSNEVVN</sequence>
<name>A0ABW5VBP2_9BACI</name>
<reference evidence="3" key="1">
    <citation type="journal article" date="2019" name="Int. J. Syst. Evol. Microbiol.">
        <title>The Global Catalogue of Microorganisms (GCM) 10K type strain sequencing project: providing services to taxonomists for standard genome sequencing and annotation.</title>
        <authorList>
            <consortium name="The Broad Institute Genomics Platform"/>
            <consortium name="The Broad Institute Genome Sequencing Center for Infectious Disease"/>
            <person name="Wu L."/>
            <person name="Ma J."/>
        </authorList>
    </citation>
    <scope>NUCLEOTIDE SEQUENCE [LARGE SCALE GENOMIC DNA]</scope>
    <source>
        <strain evidence="3">TISTR 1535</strain>
    </source>
</reference>
<organism evidence="2 3">
    <name type="scientific">Lentibacillus juripiscarius</name>
    <dbReference type="NCBI Taxonomy" id="257446"/>
    <lineage>
        <taxon>Bacteria</taxon>
        <taxon>Bacillati</taxon>
        <taxon>Bacillota</taxon>
        <taxon>Bacilli</taxon>
        <taxon>Bacillales</taxon>
        <taxon>Bacillaceae</taxon>
        <taxon>Lentibacillus</taxon>
    </lineage>
</organism>
<evidence type="ECO:0000256" key="1">
    <source>
        <dbReference type="SAM" id="Phobius"/>
    </source>
</evidence>
<dbReference type="Proteomes" id="UP001597502">
    <property type="component" value="Unassembled WGS sequence"/>
</dbReference>